<protein>
    <submittedName>
        <fullName evidence="2">Uncharacterized protein</fullName>
    </submittedName>
</protein>
<reference evidence="2 3" key="1">
    <citation type="submission" date="2019-05" db="EMBL/GenBank/DDBJ databases">
        <title>Another draft genome of Portunus trituberculatus and its Hox gene families provides insights of decapod evolution.</title>
        <authorList>
            <person name="Jeong J.-H."/>
            <person name="Song I."/>
            <person name="Kim S."/>
            <person name="Choi T."/>
            <person name="Kim D."/>
            <person name="Ryu S."/>
            <person name="Kim W."/>
        </authorList>
    </citation>
    <scope>NUCLEOTIDE SEQUENCE [LARGE SCALE GENOMIC DNA]</scope>
    <source>
        <tissue evidence="2">Muscle</tissue>
    </source>
</reference>
<gene>
    <name evidence="2" type="ORF">E2C01_032149</name>
</gene>
<dbReference type="Proteomes" id="UP000324222">
    <property type="component" value="Unassembled WGS sequence"/>
</dbReference>
<feature type="compositionally biased region" description="Gly residues" evidence="1">
    <location>
        <begin position="42"/>
        <end position="56"/>
    </location>
</feature>
<name>A0A5B7F072_PORTR</name>
<feature type="region of interest" description="Disordered" evidence="1">
    <location>
        <begin position="42"/>
        <end position="62"/>
    </location>
</feature>
<evidence type="ECO:0000256" key="1">
    <source>
        <dbReference type="SAM" id="MobiDB-lite"/>
    </source>
</evidence>
<evidence type="ECO:0000313" key="2">
    <source>
        <dbReference type="EMBL" id="MPC38638.1"/>
    </source>
</evidence>
<proteinExistence type="predicted"/>
<organism evidence="2 3">
    <name type="scientific">Portunus trituberculatus</name>
    <name type="common">Swimming crab</name>
    <name type="synonym">Neptunus trituberculatus</name>
    <dbReference type="NCBI Taxonomy" id="210409"/>
    <lineage>
        <taxon>Eukaryota</taxon>
        <taxon>Metazoa</taxon>
        <taxon>Ecdysozoa</taxon>
        <taxon>Arthropoda</taxon>
        <taxon>Crustacea</taxon>
        <taxon>Multicrustacea</taxon>
        <taxon>Malacostraca</taxon>
        <taxon>Eumalacostraca</taxon>
        <taxon>Eucarida</taxon>
        <taxon>Decapoda</taxon>
        <taxon>Pleocyemata</taxon>
        <taxon>Brachyura</taxon>
        <taxon>Eubrachyura</taxon>
        <taxon>Portunoidea</taxon>
        <taxon>Portunidae</taxon>
        <taxon>Portuninae</taxon>
        <taxon>Portunus</taxon>
    </lineage>
</organism>
<accession>A0A5B7F072</accession>
<sequence>MCFAFARPAIRDVAHVAVVAARGREQGGEGVGRVIREVEGGGQKFDGGGVPKGGVRAGKDGAASDTPSLALFAPRLH</sequence>
<evidence type="ECO:0000313" key="3">
    <source>
        <dbReference type="Proteomes" id="UP000324222"/>
    </source>
</evidence>
<dbReference type="EMBL" id="VSRR010004126">
    <property type="protein sequence ID" value="MPC38638.1"/>
    <property type="molecule type" value="Genomic_DNA"/>
</dbReference>
<keyword evidence="3" id="KW-1185">Reference proteome</keyword>
<dbReference type="AlphaFoldDB" id="A0A5B7F072"/>
<comment type="caution">
    <text evidence="2">The sequence shown here is derived from an EMBL/GenBank/DDBJ whole genome shotgun (WGS) entry which is preliminary data.</text>
</comment>